<name>A0A8J6BRZ6_ZIZPA</name>
<feature type="compositionally biased region" description="Basic residues" evidence="1">
    <location>
        <begin position="7"/>
        <end position="22"/>
    </location>
</feature>
<comment type="caution">
    <text evidence="2">The sequence shown here is derived from an EMBL/GenBank/DDBJ whole genome shotgun (WGS) entry which is preliminary data.</text>
</comment>
<sequence>MGDRNRTWQRRGRHDRTRRRPPHPPPPPPPCSGYSCHPVPLWEREFCIYTGGISWQRFCENKKYVSMYKNIDQWDDSGAFDNFKNAKARFWANYHDQPSDIPLPDPDMYIDKVDHNCKIDPDLVADLDIVQLPFEWDNELLPADGVGNTNANNKCDENKSGNWDIYVEKPAEVNRWEENSRSNLSWGAKHESLNKWSKNCSGWGGALAHTSWGNWSSNNHYSSNNRDCLHGVSSNRYQDPRSISGRKRNSGGYFQQRNCKRRNQAEGYQRSGWGEQEHRERNSEWLPFDNRANGQRIERGF</sequence>
<dbReference type="PANTHER" id="PTHR34567">
    <property type="entry name" value="FK506-BINDING-LIKE PROTEIN"/>
    <property type="match status" value="1"/>
</dbReference>
<dbReference type="Proteomes" id="UP000729402">
    <property type="component" value="Unassembled WGS sequence"/>
</dbReference>
<evidence type="ECO:0000256" key="1">
    <source>
        <dbReference type="SAM" id="MobiDB-lite"/>
    </source>
</evidence>
<protein>
    <submittedName>
        <fullName evidence="2">Uncharacterized protein</fullName>
    </submittedName>
</protein>
<evidence type="ECO:0000313" key="3">
    <source>
        <dbReference type="Proteomes" id="UP000729402"/>
    </source>
</evidence>
<organism evidence="2 3">
    <name type="scientific">Zizania palustris</name>
    <name type="common">Northern wild rice</name>
    <dbReference type="NCBI Taxonomy" id="103762"/>
    <lineage>
        <taxon>Eukaryota</taxon>
        <taxon>Viridiplantae</taxon>
        <taxon>Streptophyta</taxon>
        <taxon>Embryophyta</taxon>
        <taxon>Tracheophyta</taxon>
        <taxon>Spermatophyta</taxon>
        <taxon>Magnoliopsida</taxon>
        <taxon>Liliopsida</taxon>
        <taxon>Poales</taxon>
        <taxon>Poaceae</taxon>
        <taxon>BOP clade</taxon>
        <taxon>Oryzoideae</taxon>
        <taxon>Oryzeae</taxon>
        <taxon>Zizaniinae</taxon>
        <taxon>Zizania</taxon>
    </lineage>
</organism>
<feature type="region of interest" description="Disordered" evidence="1">
    <location>
        <begin position="232"/>
        <end position="286"/>
    </location>
</feature>
<evidence type="ECO:0000313" key="2">
    <source>
        <dbReference type="EMBL" id="KAG8093554.1"/>
    </source>
</evidence>
<dbReference type="EMBL" id="JAAALK010000080">
    <property type="protein sequence ID" value="KAG8093554.1"/>
    <property type="molecule type" value="Genomic_DNA"/>
</dbReference>
<dbReference type="OrthoDB" id="1899291at2759"/>
<feature type="region of interest" description="Disordered" evidence="1">
    <location>
        <begin position="1"/>
        <end position="31"/>
    </location>
</feature>
<accession>A0A8J6BRZ6</accession>
<reference evidence="2" key="2">
    <citation type="submission" date="2021-02" db="EMBL/GenBank/DDBJ databases">
        <authorList>
            <person name="Kimball J.A."/>
            <person name="Haas M.W."/>
            <person name="Macchietto M."/>
            <person name="Kono T."/>
            <person name="Duquette J."/>
            <person name="Shao M."/>
        </authorList>
    </citation>
    <scope>NUCLEOTIDE SEQUENCE</scope>
    <source>
        <tissue evidence="2">Fresh leaf tissue</tissue>
    </source>
</reference>
<reference evidence="2" key="1">
    <citation type="journal article" date="2021" name="bioRxiv">
        <title>Whole Genome Assembly and Annotation of Northern Wild Rice, Zizania palustris L., Supports a Whole Genome Duplication in the Zizania Genus.</title>
        <authorList>
            <person name="Haas M."/>
            <person name="Kono T."/>
            <person name="Macchietto M."/>
            <person name="Millas R."/>
            <person name="McGilp L."/>
            <person name="Shao M."/>
            <person name="Duquette J."/>
            <person name="Hirsch C.N."/>
            <person name="Kimball J."/>
        </authorList>
    </citation>
    <scope>NUCLEOTIDE SEQUENCE</scope>
    <source>
        <tissue evidence="2">Fresh leaf tissue</tissue>
    </source>
</reference>
<proteinExistence type="predicted"/>
<gene>
    <name evidence="2" type="ORF">GUJ93_ZPchr0012g19183</name>
</gene>
<dbReference type="AlphaFoldDB" id="A0A8J6BRZ6"/>
<dbReference type="PANTHER" id="PTHR34567:SF10">
    <property type="entry name" value="OS11G0140900 PROTEIN"/>
    <property type="match status" value="1"/>
</dbReference>
<keyword evidence="3" id="KW-1185">Reference proteome</keyword>